<accession>A0ABP8V9W6</accession>
<keyword evidence="3" id="KW-1185">Reference proteome</keyword>
<dbReference type="InterPro" id="IPR047691">
    <property type="entry name" value="PelF-like"/>
</dbReference>
<evidence type="ECO:0000259" key="1">
    <source>
        <dbReference type="Pfam" id="PF11997"/>
    </source>
</evidence>
<dbReference type="EMBL" id="BAABFL010000480">
    <property type="protein sequence ID" value="GAA4652749.1"/>
    <property type="molecule type" value="Genomic_DNA"/>
</dbReference>
<dbReference type="Proteomes" id="UP001500604">
    <property type="component" value="Unassembled WGS sequence"/>
</dbReference>
<dbReference type="Pfam" id="PF11997">
    <property type="entry name" value="DUF3492"/>
    <property type="match status" value="1"/>
</dbReference>
<dbReference type="RefSeq" id="WP_345199378.1">
    <property type="nucleotide sequence ID" value="NZ_BAABFL010000480.1"/>
</dbReference>
<dbReference type="NCBIfam" id="NF038011">
    <property type="entry name" value="PelF"/>
    <property type="match status" value="1"/>
</dbReference>
<evidence type="ECO:0000313" key="2">
    <source>
        <dbReference type="EMBL" id="GAA4652749.1"/>
    </source>
</evidence>
<organism evidence="2 3">
    <name type="scientific">Kistimonas scapharcae</name>
    <dbReference type="NCBI Taxonomy" id="1036133"/>
    <lineage>
        <taxon>Bacteria</taxon>
        <taxon>Pseudomonadati</taxon>
        <taxon>Pseudomonadota</taxon>
        <taxon>Gammaproteobacteria</taxon>
        <taxon>Oceanospirillales</taxon>
        <taxon>Endozoicomonadaceae</taxon>
        <taxon>Kistimonas</taxon>
    </lineage>
</organism>
<sequence>MGTRADITLLLEGTYPYVRGGVSSWVHQLIRGLSDFSFSLVFIGSRPEDYGKQVYVFPDNVVHFEAHYLNDAWQMKCPSRQRGDAEAYARSRELHDLFQVEGARMPRELVSDVLGCLGEEGGISHASFLYSQCSWENTTRAYEKYSQDPSFLNYFWTVRSMHAPLFMLAEIARNVPKTSVVHSVSTGYAGLLGAMIRNRHPETCFFLTEHGIYTKERKIDLAQARWISDGELGETEGIIMENGFLRDMWIRFFEVMGRMTYQMADRIFALYEGNRLRQINDGAAFSKTAVIPNGIDLELYHDALARRPQSIPRVIGLIGRVVPIKDIKTFIRTIYYARQAMPEVEGWIIGPDDEDPGYASECRELVDSLGLADAIQFKGFQRVTEMLPQIGVMALTSISEAQPLVILEAYAGGVPCVCTDVGGCRAMIEGGEVPEDRALGLSGAIVSIADPEATAEACIRLMSEENLWRQASDAAVARVNRFYSETLVFERYRHLYQTALEMQGECAAWPV</sequence>
<gene>
    <name evidence="2" type="primary">pelF</name>
    <name evidence="2" type="ORF">GCM10023116_50330</name>
</gene>
<dbReference type="CDD" id="cd03813">
    <property type="entry name" value="GT4-like"/>
    <property type="match status" value="1"/>
</dbReference>
<protein>
    <submittedName>
        <fullName evidence="2">GT4 family glycosyltransferase PelF</fullName>
    </submittedName>
</protein>
<dbReference type="SUPFAM" id="SSF53756">
    <property type="entry name" value="UDP-Glycosyltransferase/glycogen phosphorylase"/>
    <property type="match status" value="1"/>
</dbReference>
<comment type="caution">
    <text evidence="2">The sequence shown here is derived from an EMBL/GenBank/DDBJ whole genome shotgun (WGS) entry which is preliminary data.</text>
</comment>
<proteinExistence type="predicted"/>
<dbReference type="InterPro" id="IPR022622">
    <property type="entry name" value="DUF3492"/>
</dbReference>
<reference evidence="3" key="1">
    <citation type="journal article" date="2019" name="Int. J. Syst. Evol. Microbiol.">
        <title>The Global Catalogue of Microorganisms (GCM) 10K type strain sequencing project: providing services to taxonomists for standard genome sequencing and annotation.</title>
        <authorList>
            <consortium name="The Broad Institute Genomics Platform"/>
            <consortium name="The Broad Institute Genome Sequencing Center for Infectious Disease"/>
            <person name="Wu L."/>
            <person name="Ma J."/>
        </authorList>
    </citation>
    <scope>NUCLEOTIDE SEQUENCE [LARGE SCALE GENOMIC DNA]</scope>
    <source>
        <strain evidence="3">JCM 17805</strain>
    </source>
</reference>
<name>A0ABP8V9W6_9GAMM</name>
<feature type="domain" description="DUF3492" evidence="1">
    <location>
        <begin position="5"/>
        <end position="284"/>
    </location>
</feature>
<dbReference type="Gene3D" id="3.40.50.2000">
    <property type="entry name" value="Glycogen Phosphorylase B"/>
    <property type="match status" value="2"/>
</dbReference>
<dbReference type="PANTHER" id="PTHR12526">
    <property type="entry name" value="GLYCOSYLTRANSFERASE"/>
    <property type="match status" value="1"/>
</dbReference>
<dbReference type="Pfam" id="PF13692">
    <property type="entry name" value="Glyco_trans_1_4"/>
    <property type="match status" value="1"/>
</dbReference>
<dbReference type="PANTHER" id="PTHR12526:SF608">
    <property type="entry name" value="PELF"/>
    <property type="match status" value="1"/>
</dbReference>
<evidence type="ECO:0000313" key="3">
    <source>
        <dbReference type="Proteomes" id="UP001500604"/>
    </source>
</evidence>